<comment type="caution">
    <text evidence="2">The sequence shown here is derived from an EMBL/GenBank/DDBJ whole genome shotgun (WGS) entry which is preliminary data.</text>
</comment>
<evidence type="ECO:0000313" key="3">
    <source>
        <dbReference type="Proteomes" id="UP000579812"/>
    </source>
</evidence>
<proteinExistence type="predicted"/>
<sequence>MAPQNGFPNGPTSRVAVESEPTRDEAPSCLPRRIGHPGCLARAPFRLSRFPTQFLQGLHPTRPGREGEPRGTRLAKRPRSLKPAAGHPENRTKGRRVRCPPHQRDVCLGLASPKSPWSLAFTVTDKQSKGRWGSAHPTSETCFWAWRRSKKPLELSCDRYREPDQGALG</sequence>
<name>A0A7J6BIE2_9TELE</name>
<dbReference type="EMBL" id="JAAMOB010000037">
    <property type="protein sequence ID" value="KAF4094634.1"/>
    <property type="molecule type" value="Genomic_DNA"/>
</dbReference>
<reference evidence="2 3" key="1">
    <citation type="submission" date="2020-04" db="EMBL/GenBank/DDBJ databases">
        <title>Chromosome-level genome assembly of a cyprinid fish Onychostoma macrolepis by integration of Nanopore Sequencing, Bionano and Hi-C technology.</title>
        <authorList>
            <person name="Wang D."/>
        </authorList>
    </citation>
    <scope>NUCLEOTIDE SEQUENCE [LARGE SCALE GENOMIC DNA]</scope>
    <source>
        <strain evidence="2">SWU-2019</strain>
        <tissue evidence="2">Muscle</tissue>
    </source>
</reference>
<feature type="compositionally biased region" description="Polar residues" evidence="1">
    <location>
        <begin position="1"/>
        <end position="12"/>
    </location>
</feature>
<feature type="region of interest" description="Disordered" evidence="1">
    <location>
        <begin position="52"/>
        <end position="100"/>
    </location>
</feature>
<organism evidence="2 3">
    <name type="scientific">Onychostoma macrolepis</name>
    <dbReference type="NCBI Taxonomy" id="369639"/>
    <lineage>
        <taxon>Eukaryota</taxon>
        <taxon>Metazoa</taxon>
        <taxon>Chordata</taxon>
        <taxon>Craniata</taxon>
        <taxon>Vertebrata</taxon>
        <taxon>Euteleostomi</taxon>
        <taxon>Actinopterygii</taxon>
        <taxon>Neopterygii</taxon>
        <taxon>Teleostei</taxon>
        <taxon>Ostariophysi</taxon>
        <taxon>Cypriniformes</taxon>
        <taxon>Cyprinidae</taxon>
        <taxon>Acrossocheilinae</taxon>
        <taxon>Onychostoma</taxon>
    </lineage>
</organism>
<protein>
    <submittedName>
        <fullName evidence="2">Uncharacterized protein</fullName>
    </submittedName>
</protein>
<dbReference type="Proteomes" id="UP000579812">
    <property type="component" value="Unassembled WGS sequence"/>
</dbReference>
<keyword evidence="3" id="KW-1185">Reference proteome</keyword>
<feature type="region of interest" description="Disordered" evidence="1">
    <location>
        <begin position="1"/>
        <end position="35"/>
    </location>
</feature>
<dbReference type="AlphaFoldDB" id="A0A7J6BIE2"/>
<evidence type="ECO:0000313" key="2">
    <source>
        <dbReference type="EMBL" id="KAF4094634.1"/>
    </source>
</evidence>
<evidence type="ECO:0000256" key="1">
    <source>
        <dbReference type="SAM" id="MobiDB-lite"/>
    </source>
</evidence>
<gene>
    <name evidence="2" type="ORF">G5714_024565</name>
</gene>
<accession>A0A7J6BIE2</accession>